<accession>A0A6J5M8F0</accession>
<organism evidence="1">
    <name type="scientific">uncultured Caudovirales phage</name>
    <dbReference type="NCBI Taxonomy" id="2100421"/>
    <lineage>
        <taxon>Viruses</taxon>
        <taxon>Duplodnaviria</taxon>
        <taxon>Heunggongvirae</taxon>
        <taxon>Uroviricota</taxon>
        <taxon>Caudoviricetes</taxon>
        <taxon>Peduoviridae</taxon>
        <taxon>Maltschvirus</taxon>
        <taxon>Maltschvirus maltsch</taxon>
    </lineage>
</organism>
<sequence>MSVWTPKLSFQSSASVSNGGSAYNGWTNHALALTANSDHAYTILYGVDESYRLNLTNLNGIASEIASGSTILGFKTSITGFHTTTGGGSDYANHTATVRMIKGGTVNLSATLGSGTIVAASSTITIGGTSSLGGLTFTRDEAVASNTGISIQTTRQVGGDDEGVDKVSIISFVQLEVFFNPPASNRVQSAKMGIRMGCGI</sequence>
<dbReference type="EMBL" id="LR796422">
    <property type="protein sequence ID" value="CAB4142461.1"/>
    <property type="molecule type" value="Genomic_DNA"/>
</dbReference>
<protein>
    <submittedName>
        <fullName evidence="1">Uncharacterized protein</fullName>
    </submittedName>
</protein>
<gene>
    <name evidence="1" type="ORF">UFOVP448_10</name>
</gene>
<reference evidence="1" key="1">
    <citation type="submission" date="2020-04" db="EMBL/GenBank/DDBJ databases">
        <authorList>
            <person name="Chiriac C."/>
            <person name="Salcher M."/>
            <person name="Ghai R."/>
            <person name="Kavagutti S V."/>
        </authorList>
    </citation>
    <scope>NUCLEOTIDE SEQUENCE</scope>
</reference>
<proteinExistence type="predicted"/>
<evidence type="ECO:0000313" key="1">
    <source>
        <dbReference type="EMBL" id="CAB4142461.1"/>
    </source>
</evidence>
<name>A0A6J5M8F0_9CAUD</name>